<evidence type="ECO:0000256" key="4">
    <source>
        <dbReference type="ARBA" id="ARBA00022603"/>
    </source>
</evidence>
<keyword evidence="7" id="KW-0627">Porphyrin biosynthesis</keyword>
<dbReference type="FunFam" id="3.30.950.10:FF:000001">
    <property type="entry name" value="Siroheme synthase"/>
    <property type="match status" value="1"/>
</dbReference>
<dbReference type="GO" id="GO:0004851">
    <property type="term" value="F:uroporphyrin-III C-methyltransferase activity"/>
    <property type="evidence" value="ECO:0007669"/>
    <property type="project" value="UniProtKB-EC"/>
</dbReference>
<dbReference type="Proteomes" id="UP000582837">
    <property type="component" value="Unassembled WGS sequence"/>
</dbReference>
<dbReference type="InterPro" id="IPR035996">
    <property type="entry name" value="4pyrrol_Methylase_sf"/>
</dbReference>
<evidence type="ECO:0000256" key="7">
    <source>
        <dbReference type="ARBA" id="ARBA00023244"/>
    </source>
</evidence>
<dbReference type="InterPro" id="IPR014776">
    <property type="entry name" value="4pyrrole_Mease_sub2"/>
</dbReference>
<name>A0A841GJ90_9BACT</name>
<evidence type="ECO:0000256" key="1">
    <source>
        <dbReference type="ARBA" id="ARBA00005879"/>
    </source>
</evidence>
<evidence type="ECO:0000256" key="3">
    <source>
        <dbReference type="ARBA" id="ARBA00022573"/>
    </source>
</evidence>
<proteinExistence type="inferred from homology"/>
<comment type="caution">
    <text evidence="13">The sequence shown here is derived from an EMBL/GenBank/DDBJ whole genome shotgun (WGS) entry which is preliminary data.</text>
</comment>
<keyword evidence="6" id="KW-0949">S-adenosyl-L-methionine</keyword>
<dbReference type="SUPFAM" id="SSF69618">
    <property type="entry name" value="HemD-like"/>
    <property type="match status" value="1"/>
</dbReference>
<keyword evidence="3" id="KW-0169">Cobalamin biosynthesis</keyword>
<feature type="domain" description="Tetrapyrrole biosynthesis uroporphyrinogen III synthase" evidence="12">
    <location>
        <begin position="267"/>
        <end position="492"/>
    </location>
</feature>
<evidence type="ECO:0000256" key="5">
    <source>
        <dbReference type="ARBA" id="ARBA00022679"/>
    </source>
</evidence>
<comment type="pathway">
    <text evidence="8">Porphyrin-containing compound metabolism; siroheme biosynthesis; precorrin-2 from uroporphyrinogen III: step 1/1.</text>
</comment>
<evidence type="ECO:0000313" key="14">
    <source>
        <dbReference type="Proteomes" id="UP000582837"/>
    </source>
</evidence>
<keyword evidence="4 10" id="KW-0489">Methyltransferase</keyword>
<dbReference type="CDD" id="cd06578">
    <property type="entry name" value="HemD"/>
    <property type="match status" value="1"/>
</dbReference>
<keyword evidence="5 10" id="KW-0808">Transferase</keyword>
<dbReference type="RefSeq" id="WP_170030875.1">
    <property type="nucleotide sequence ID" value="NZ_JABDTL010000001.1"/>
</dbReference>
<dbReference type="Gene3D" id="3.40.1010.10">
    <property type="entry name" value="Cobalt-precorrin-4 Transmethylase, Domain 1"/>
    <property type="match status" value="1"/>
</dbReference>
<evidence type="ECO:0000256" key="9">
    <source>
        <dbReference type="ARBA" id="ARBA00060548"/>
    </source>
</evidence>
<dbReference type="PROSITE" id="PS00839">
    <property type="entry name" value="SUMT_1"/>
    <property type="match status" value="1"/>
</dbReference>
<evidence type="ECO:0000259" key="11">
    <source>
        <dbReference type="Pfam" id="PF00590"/>
    </source>
</evidence>
<dbReference type="AlphaFoldDB" id="A0A841GJ90"/>
<evidence type="ECO:0000259" key="12">
    <source>
        <dbReference type="Pfam" id="PF02602"/>
    </source>
</evidence>
<reference evidence="13 14" key="1">
    <citation type="submission" date="2020-08" db="EMBL/GenBank/DDBJ databases">
        <title>Genomic Encyclopedia of Type Strains, Phase IV (KMG-IV): sequencing the most valuable type-strain genomes for metagenomic binning, comparative biology and taxonomic classification.</title>
        <authorList>
            <person name="Goeker M."/>
        </authorList>
    </citation>
    <scope>NUCLEOTIDE SEQUENCE [LARGE SCALE GENOMIC DNA]</scope>
    <source>
        <strain evidence="13 14">DSM 29007</strain>
    </source>
</reference>
<keyword evidence="13" id="KW-0456">Lyase</keyword>
<dbReference type="InterPro" id="IPR003754">
    <property type="entry name" value="4pyrrol_synth_uPrphyn_synth"/>
</dbReference>
<organism evidence="13 14">
    <name type="scientific">Longimicrobium terrae</name>
    <dbReference type="NCBI Taxonomy" id="1639882"/>
    <lineage>
        <taxon>Bacteria</taxon>
        <taxon>Pseudomonadati</taxon>
        <taxon>Gemmatimonadota</taxon>
        <taxon>Longimicrobiia</taxon>
        <taxon>Longimicrobiales</taxon>
        <taxon>Longimicrobiaceae</taxon>
        <taxon>Longimicrobium</taxon>
    </lineage>
</organism>
<dbReference type="CDD" id="cd11642">
    <property type="entry name" value="SUMT"/>
    <property type="match status" value="1"/>
</dbReference>
<dbReference type="GO" id="GO:0032259">
    <property type="term" value="P:methylation"/>
    <property type="evidence" value="ECO:0007669"/>
    <property type="project" value="UniProtKB-KW"/>
</dbReference>
<protein>
    <recommendedName>
        <fullName evidence="2">uroporphyrinogen-III C-methyltransferase</fullName>
        <ecNumber evidence="2">2.1.1.107</ecNumber>
    </recommendedName>
</protein>
<comment type="pathway">
    <text evidence="9">Cofactor biosynthesis; adenosylcobalamin biosynthesis; precorrin-2 from uroporphyrinogen III: step 1/1.</text>
</comment>
<evidence type="ECO:0000256" key="6">
    <source>
        <dbReference type="ARBA" id="ARBA00022691"/>
    </source>
</evidence>
<dbReference type="NCBIfam" id="TIGR01469">
    <property type="entry name" value="cobA_cysG_Cterm"/>
    <property type="match status" value="1"/>
</dbReference>
<dbReference type="InterPro" id="IPR003043">
    <property type="entry name" value="Uropor_MeTrfase_CS"/>
</dbReference>
<dbReference type="InterPro" id="IPR000878">
    <property type="entry name" value="4pyrrol_Mease"/>
</dbReference>
<dbReference type="EMBL" id="JACHIA010000001">
    <property type="protein sequence ID" value="MBB6068627.1"/>
    <property type="molecule type" value="Genomic_DNA"/>
</dbReference>
<dbReference type="SUPFAM" id="SSF53790">
    <property type="entry name" value="Tetrapyrrole methylase"/>
    <property type="match status" value="1"/>
</dbReference>
<dbReference type="FunFam" id="3.40.1010.10:FF:000001">
    <property type="entry name" value="Siroheme synthase"/>
    <property type="match status" value="1"/>
</dbReference>
<dbReference type="Gene3D" id="3.40.50.10090">
    <property type="match status" value="2"/>
</dbReference>
<dbReference type="PANTHER" id="PTHR45790">
    <property type="entry name" value="SIROHEME SYNTHASE-RELATED"/>
    <property type="match status" value="1"/>
</dbReference>
<feature type="domain" description="Tetrapyrrole methylase" evidence="11">
    <location>
        <begin position="4"/>
        <end position="215"/>
    </location>
</feature>
<gene>
    <name evidence="13" type="ORF">HNQ61_000238</name>
</gene>
<dbReference type="GO" id="GO:0019354">
    <property type="term" value="P:siroheme biosynthetic process"/>
    <property type="evidence" value="ECO:0007669"/>
    <property type="project" value="InterPro"/>
</dbReference>
<evidence type="ECO:0000313" key="13">
    <source>
        <dbReference type="EMBL" id="MBB6068627.1"/>
    </source>
</evidence>
<dbReference type="NCBIfam" id="NF004790">
    <property type="entry name" value="PRK06136.1"/>
    <property type="match status" value="1"/>
</dbReference>
<evidence type="ECO:0000256" key="8">
    <source>
        <dbReference type="ARBA" id="ARBA00025705"/>
    </source>
</evidence>
<dbReference type="GO" id="GO:0009236">
    <property type="term" value="P:cobalamin biosynthetic process"/>
    <property type="evidence" value="ECO:0007669"/>
    <property type="project" value="UniProtKB-KW"/>
</dbReference>
<dbReference type="InterPro" id="IPR050161">
    <property type="entry name" value="Siro_Cobalamin_biosynth"/>
</dbReference>
<dbReference type="InterPro" id="IPR036108">
    <property type="entry name" value="4pyrrol_syn_uPrphyn_synt_sf"/>
</dbReference>
<dbReference type="Gene3D" id="3.30.950.10">
    <property type="entry name" value="Methyltransferase, Cobalt-precorrin-4 Transmethylase, Domain 2"/>
    <property type="match status" value="1"/>
</dbReference>
<dbReference type="PROSITE" id="PS00840">
    <property type="entry name" value="SUMT_2"/>
    <property type="match status" value="1"/>
</dbReference>
<accession>A0A841GJ90</accession>
<dbReference type="InterPro" id="IPR006366">
    <property type="entry name" value="CobA/CysG_C"/>
</dbReference>
<sequence>MTGTVYLVGAGPGDPGLLTLRAAELLRSADVLVYDALVSPAILELVQTEERVFVGKRRGFQARTQDETNAILVELAGRFRRVVRLKGGDPFVFGRGGEEALVLANAGVPFEIVPGVTAGIAAPAYAGIPVTQRGMAASVAFVTGHEDPEKSGTDVDWAHLARGVGTVVFYMGVGRMEENFRRLVEAGRPSDTPAAVIEWGTYPRQRTVVGTLDTLPALAVEAGIGAPSLIVVGQVASLRERLAWWDRRPLSGKRIVVTRARAQASGFAAELTALGAEVVQFPTIRVVPPADPAPLRDAVGEIESFGWIVFTSANAVERFWDALAASGRDARALSGVRICAVGPGTAAALNARGIRADVVPSESLGTAAAEALLAEGPVDGVRILLPRAEAAGAELPARLRDAGAEVVDVAVYATAPDATGADEVRALLAGGQVDAVAFTAGSTVRNFVQAAGAELGGARVASIGPVTSAAARELGLTVDIEAGEHTIDGLVAALRNAFASRTQES</sequence>
<evidence type="ECO:0000256" key="2">
    <source>
        <dbReference type="ARBA" id="ARBA00012162"/>
    </source>
</evidence>
<dbReference type="Pfam" id="PF00590">
    <property type="entry name" value="TP_methylase"/>
    <property type="match status" value="1"/>
</dbReference>
<evidence type="ECO:0000256" key="10">
    <source>
        <dbReference type="RuleBase" id="RU003960"/>
    </source>
</evidence>
<keyword evidence="14" id="KW-1185">Reference proteome</keyword>
<dbReference type="EC" id="2.1.1.107" evidence="2"/>
<dbReference type="Pfam" id="PF02602">
    <property type="entry name" value="HEM4"/>
    <property type="match status" value="1"/>
</dbReference>
<comment type="similarity">
    <text evidence="1 10">Belongs to the precorrin methyltransferase family.</text>
</comment>
<dbReference type="InterPro" id="IPR014777">
    <property type="entry name" value="4pyrrole_Mease_sub1"/>
</dbReference>
<dbReference type="PANTHER" id="PTHR45790:SF3">
    <property type="entry name" value="S-ADENOSYL-L-METHIONINE-DEPENDENT UROPORPHYRINOGEN III METHYLTRANSFERASE, CHLOROPLASTIC"/>
    <property type="match status" value="1"/>
</dbReference>
<dbReference type="GO" id="GO:0004852">
    <property type="term" value="F:uroporphyrinogen-III synthase activity"/>
    <property type="evidence" value="ECO:0007669"/>
    <property type="project" value="InterPro"/>
</dbReference>